<feature type="binding site" evidence="3">
    <location>
        <position position="144"/>
    </location>
    <ligand>
        <name>FAD</name>
        <dbReference type="ChEBI" id="CHEBI:57692"/>
    </ligand>
</feature>
<evidence type="ECO:0000259" key="4">
    <source>
        <dbReference type="PROSITE" id="PS00624"/>
    </source>
</evidence>
<comment type="cofactor">
    <cofactor evidence="3">
        <name>FAD</name>
        <dbReference type="ChEBI" id="CHEBI:57692"/>
    </cofactor>
</comment>
<evidence type="ECO:0000256" key="3">
    <source>
        <dbReference type="PIRSR" id="PIRSR000137-2"/>
    </source>
</evidence>
<accession>A0A8B8GP65</accession>
<evidence type="ECO:0000313" key="6">
    <source>
        <dbReference type="RefSeq" id="XP_025424858.1"/>
    </source>
</evidence>
<evidence type="ECO:0000256" key="1">
    <source>
        <dbReference type="ARBA" id="ARBA00010790"/>
    </source>
</evidence>
<sequence length="627" mass="68654">MRSTGGGGRTLQCVAAVVVVLGLATPGHGMAYTVFQAVVEYYRMLGPGPADAVPDAAYVKQHYDFVVVGAGSGGSVVANRLTEVAGWSVLLLEAGGEENAMTEVPLLVSYLIGSGFDWGYRTERQPGICGAMADKRCRWPRGKVMGGTSVINYMVYTRGVPDDYDHWARLGNSGWSYADVLPYFRKSEDARHVPSPSTYQYHGRGGYLKVEEPTWKTPLGPVFLRAGRELGYQVPADHSGPRPLGFSYVLATTDRGTRCSASKAFLRPIRHRPNLTVAKHATVTKVLIDAVSKRAYGVRFVRGRRTFEVYARKEVILSAGALNTPQLLMLSGVGPADHLIEHGIPVISNLKVGYNLQDHMSMAGLVFLVNQSVTIVESRFRNPKYLVQYALRGQGPYTIPGGAEALAFTATRFAVNGSRAPDMELVFGPGALTGDTGGSLRRLLGMNETFYDQVYGKFLEHDAWGLVPILLRPYSRGRVKLRSSNPFHAPLFYAGYLTDERDRNTLVEGIKQAIAVSKTRAFQKYGSRLLPIPFPGCEHKPFMSDAYWRCAIGLVSTNLHHQSGTCKMGPDSDPDAVVNPRLRVRGIKGLRVVDTSIMPVIPAGHTNSMAFMIGEKAADMIKESWLM</sequence>
<keyword evidence="3" id="KW-0274">FAD</keyword>
<keyword evidence="5" id="KW-1185">Reference proteome</keyword>
<dbReference type="GO" id="GO:0050660">
    <property type="term" value="F:flavin adenine dinucleotide binding"/>
    <property type="evidence" value="ECO:0007669"/>
    <property type="project" value="InterPro"/>
</dbReference>
<feature type="binding site" evidence="3">
    <location>
        <position position="283"/>
    </location>
    <ligand>
        <name>FAD</name>
        <dbReference type="ChEBI" id="CHEBI:57692"/>
    </ligand>
</feature>
<dbReference type="Pfam" id="PF05199">
    <property type="entry name" value="GMC_oxred_C"/>
    <property type="match status" value="1"/>
</dbReference>
<dbReference type="GO" id="GO:0016614">
    <property type="term" value="F:oxidoreductase activity, acting on CH-OH group of donors"/>
    <property type="evidence" value="ECO:0007669"/>
    <property type="project" value="InterPro"/>
</dbReference>
<name>A0A8B8GP65_9HEMI</name>
<dbReference type="InterPro" id="IPR012132">
    <property type="entry name" value="GMC_OxRdtase"/>
</dbReference>
<dbReference type="GeneID" id="112693830"/>
<evidence type="ECO:0000256" key="2">
    <source>
        <dbReference type="PIRSR" id="PIRSR000137-1"/>
    </source>
</evidence>
<dbReference type="PROSITE" id="PS00624">
    <property type="entry name" value="GMC_OXRED_2"/>
    <property type="match status" value="1"/>
</dbReference>
<feature type="active site" description="Proton donor" evidence="2">
    <location>
        <position position="561"/>
    </location>
</feature>
<dbReference type="SUPFAM" id="SSF51905">
    <property type="entry name" value="FAD/NAD(P)-binding domain"/>
    <property type="match status" value="1"/>
</dbReference>
<dbReference type="SUPFAM" id="SSF54373">
    <property type="entry name" value="FAD-linked reductases, C-terminal domain"/>
    <property type="match status" value="1"/>
</dbReference>
<protein>
    <submittedName>
        <fullName evidence="6">Glucose dehydrogenase [FAD, quinone]-like</fullName>
    </submittedName>
</protein>
<comment type="similarity">
    <text evidence="1">Belongs to the GMC oxidoreductase family.</text>
</comment>
<feature type="active site" description="Proton acceptor" evidence="2">
    <location>
        <position position="605"/>
    </location>
</feature>
<dbReference type="AlphaFoldDB" id="A0A8B8GP65"/>
<dbReference type="OrthoDB" id="269227at2759"/>
<dbReference type="InterPro" id="IPR036188">
    <property type="entry name" value="FAD/NAD-bd_sf"/>
</dbReference>
<dbReference type="PIRSF" id="PIRSF000137">
    <property type="entry name" value="Alcohol_oxidase"/>
    <property type="match status" value="1"/>
</dbReference>
<dbReference type="PANTHER" id="PTHR11552">
    <property type="entry name" value="GLUCOSE-METHANOL-CHOLINE GMC OXIDOREDUCTASE"/>
    <property type="match status" value="1"/>
</dbReference>
<proteinExistence type="inferred from homology"/>
<dbReference type="RefSeq" id="XP_025424858.1">
    <property type="nucleotide sequence ID" value="XM_025569073.1"/>
</dbReference>
<feature type="binding site" evidence="3">
    <location>
        <begin position="152"/>
        <end position="155"/>
    </location>
    <ligand>
        <name>FAD</name>
        <dbReference type="ChEBI" id="CHEBI:57692"/>
    </ligand>
</feature>
<dbReference type="Pfam" id="PF00732">
    <property type="entry name" value="GMC_oxred_N"/>
    <property type="match status" value="1"/>
</dbReference>
<feature type="domain" description="Glucose-methanol-choline oxidoreductase N-terminal" evidence="4">
    <location>
        <begin position="320"/>
        <end position="334"/>
    </location>
</feature>
<dbReference type="InterPro" id="IPR007867">
    <property type="entry name" value="GMC_OxRtase_C"/>
</dbReference>
<dbReference type="Proteomes" id="UP000694846">
    <property type="component" value="Unplaced"/>
</dbReference>
<evidence type="ECO:0000313" key="5">
    <source>
        <dbReference type="Proteomes" id="UP000694846"/>
    </source>
</evidence>
<gene>
    <name evidence="6" type="primary">LOC112693830</name>
</gene>
<dbReference type="InterPro" id="IPR000172">
    <property type="entry name" value="GMC_OxRdtase_N"/>
</dbReference>
<dbReference type="Gene3D" id="3.30.560.10">
    <property type="entry name" value="Glucose Oxidase, domain 3"/>
    <property type="match status" value="1"/>
</dbReference>
<feature type="binding site" evidence="3">
    <location>
        <position position="148"/>
    </location>
    <ligand>
        <name>FAD</name>
        <dbReference type="ChEBI" id="CHEBI:57692"/>
    </ligand>
</feature>
<dbReference type="Gene3D" id="3.50.50.60">
    <property type="entry name" value="FAD/NAD(P)-binding domain"/>
    <property type="match status" value="1"/>
</dbReference>
<keyword evidence="3" id="KW-0285">Flavoprotein</keyword>
<organism evidence="5 6">
    <name type="scientific">Sipha flava</name>
    <name type="common">yellow sugarcane aphid</name>
    <dbReference type="NCBI Taxonomy" id="143950"/>
    <lineage>
        <taxon>Eukaryota</taxon>
        <taxon>Metazoa</taxon>
        <taxon>Ecdysozoa</taxon>
        <taxon>Arthropoda</taxon>
        <taxon>Hexapoda</taxon>
        <taxon>Insecta</taxon>
        <taxon>Pterygota</taxon>
        <taxon>Neoptera</taxon>
        <taxon>Paraneoptera</taxon>
        <taxon>Hemiptera</taxon>
        <taxon>Sternorrhyncha</taxon>
        <taxon>Aphidomorpha</taxon>
        <taxon>Aphidoidea</taxon>
        <taxon>Aphididae</taxon>
        <taxon>Sipha</taxon>
    </lineage>
</organism>
<dbReference type="PANTHER" id="PTHR11552:SF216">
    <property type="entry name" value="GLUCOSE-METHANOL-CHOLINE OXIDOREDUCTASE N-TERMINAL DOMAIN-CONTAINING PROTEIN"/>
    <property type="match status" value="1"/>
</dbReference>
<reference evidence="6" key="1">
    <citation type="submission" date="2025-08" db="UniProtKB">
        <authorList>
            <consortium name="RefSeq"/>
        </authorList>
    </citation>
    <scope>IDENTIFICATION</scope>
    <source>
        <tissue evidence="6">Whole body</tissue>
    </source>
</reference>